<evidence type="ECO:0000313" key="1">
    <source>
        <dbReference type="EMBL" id="KYP51378.1"/>
    </source>
</evidence>
<evidence type="ECO:0000313" key="2">
    <source>
        <dbReference type="Proteomes" id="UP000075243"/>
    </source>
</evidence>
<organism evidence="1 2">
    <name type="scientific">Cajanus cajan</name>
    <name type="common">Pigeon pea</name>
    <name type="synonym">Cajanus indicus</name>
    <dbReference type="NCBI Taxonomy" id="3821"/>
    <lineage>
        <taxon>Eukaryota</taxon>
        <taxon>Viridiplantae</taxon>
        <taxon>Streptophyta</taxon>
        <taxon>Embryophyta</taxon>
        <taxon>Tracheophyta</taxon>
        <taxon>Spermatophyta</taxon>
        <taxon>Magnoliopsida</taxon>
        <taxon>eudicotyledons</taxon>
        <taxon>Gunneridae</taxon>
        <taxon>Pentapetalae</taxon>
        <taxon>rosids</taxon>
        <taxon>fabids</taxon>
        <taxon>Fabales</taxon>
        <taxon>Fabaceae</taxon>
        <taxon>Papilionoideae</taxon>
        <taxon>50 kb inversion clade</taxon>
        <taxon>NPAAA clade</taxon>
        <taxon>indigoferoid/millettioid clade</taxon>
        <taxon>Phaseoleae</taxon>
        <taxon>Cajanus</taxon>
    </lineage>
</organism>
<dbReference type="Gramene" id="C.cajan_25437.t">
    <property type="protein sequence ID" value="C.cajan_25437.t.cds1"/>
    <property type="gene ID" value="C.cajan_25437"/>
</dbReference>
<reference evidence="1" key="1">
    <citation type="journal article" date="2012" name="Nat. Biotechnol.">
        <title>Draft genome sequence of pigeonpea (Cajanus cajan), an orphan legume crop of resource-poor farmers.</title>
        <authorList>
            <person name="Varshney R.K."/>
            <person name="Chen W."/>
            <person name="Li Y."/>
            <person name="Bharti A.K."/>
            <person name="Saxena R.K."/>
            <person name="Schlueter J.A."/>
            <person name="Donoghue M.T."/>
            <person name="Azam S."/>
            <person name="Fan G."/>
            <person name="Whaley A.M."/>
            <person name="Farmer A.D."/>
            <person name="Sheridan J."/>
            <person name="Iwata A."/>
            <person name="Tuteja R."/>
            <person name="Penmetsa R.V."/>
            <person name="Wu W."/>
            <person name="Upadhyaya H.D."/>
            <person name="Yang S.P."/>
            <person name="Shah T."/>
            <person name="Saxena K.B."/>
            <person name="Michael T."/>
            <person name="McCombie W.R."/>
            <person name="Yang B."/>
            <person name="Zhang G."/>
            <person name="Yang H."/>
            <person name="Wang J."/>
            <person name="Spillane C."/>
            <person name="Cook D.R."/>
            <person name="May G.D."/>
            <person name="Xu X."/>
            <person name="Jackson S.A."/>
        </authorList>
    </citation>
    <scope>NUCLEOTIDE SEQUENCE [LARGE SCALE GENOMIC DNA]</scope>
</reference>
<dbReference type="AlphaFoldDB" id="A0A151S9D5"/>
<name>A0A151S9D5_CAJCA</name>
<dbReference type="EMBL" id="KQ483439">
    <property type="protein sequence ID" value="KYP51378.1"/>
    <property type="molecule type" value="Genomic_DNA"/>
</dbReference>
<evidence type="ECO:0008006" key="3">
    <source>
        <dbReference type="Google" id="ProtNLM"/>
    </source>
</evidence>
<proteinExistence type="predicted"/>
<dbReference type="Proteomes" id="UP000075243">
    <property type="component" value="Unassembled WGS sequence"/>
</dbReference>
<sequence length="106" mass="12058">MESKILKKKSFYITVSARNTLLVKKMGFINLNKDIKLNNVLFMPNFSYNLISIHQLTNDIGCTMTYHANYCVIQDWTTKRTIGLGDLHDGVYVLKRATQGTSLAIV</sequence>
<keyword evidence="2" id="KW-1185">Reference proteome</keyword>
<accession>A0A151S9D5</accession>
<gene>
    <name evidence="1" type="ORF">KK1_026811</name>
</gene>
<protein>
    <recommendedName>
        <fullName evidence="3">Retrovirus-related Pol polyprotein from transposon TNT 1-94</fullName>
    </recommendedName>
</protein>